<organism evidence="1 2">
    <name type="scientific">Aspergillus puulaauensis</name>
    <dbReference type="NCBI Taxonomy" id="1220207"/>
    <lineage>
        <taxon>Eukaryota</taxon>
        <taxon>Fungi</taxon>
        <taxon>Dikarya</taxon>
        <taxon>Ascomycota</taxon>
        <taxon>Pezizomycotina</taxon>
        <taxon>Eurotiomycetes</taxon>
        <taxon>Eurotiomycetidae</taxon>
        <taxon>Eurotiales</taxon>
        <taxon>Aspergillaceae</taxon>
        <taxon>Aspergillus</taxon>
    </lineage>
</organism>
<dbReference type="EMBL" id="AP024444">
    <property type="protein sequence ID" value="BCS19731.1"/>
    <property type="molecule type" value="Genomic_DNA"/>
</dbReference>
<dbReference type="Gene3D" id="3.80.10.10">
    <property type="entry name" value="Ribonuclease Inhibitor"/>
    <property type="match status" value="1"/>
</dbReference>
<dbReference type="InterPro" id="IPR032675">
    <property type="entry name" value="LRR_dom_sf"/>
</dbReference>
<sequence length="458" mass="51048">MGLAELPLELLNRMLQCLRGDISSLRSALLVNKTWAAEAVRVLWETPPPQGLAEINDIDRRQFYARYVRELEMNGDEWVHHNDFHALEFPRLRSVLIDATYTGRDGEQEEVWIGQYIQPALEDFTCYATAPAGYEDVLQLLGTRCPRLASVIIGCALEGLNSASLCGFIDRCKSLRSFGVVDGKTAPIDDRVLSTLASHDGLEELEVEPFVKHDMFVNTFQHVDRPFKGIQQLQVHIEPKTVPLLVPTIKNIRLLSLTLVNGEISPWLHLSALTNLRDLVIMYEDSAELSSNDFRGVKGLNLHRLVVRSIHGDLTAPTLTDDEFIPVIETQPALGEIDLEIHASLTVLSFISLGRKCRYLRDCGIYGTYDLSLLLDIDPSPPLFPCLEQLTLGTIAEIRATPLPGSNSTPDKAKFLARATLSHAPNLEDLCLLDERDDFLAAMVAVVEERAESLLDSS</sequence>
<reference evidence="1" key="1">
    <citation type="submission" date="2021-01" db="EMBL/GenBank/DDBJ databases">
        <authorList>
            <consortium name="Aspergillus puulaauensis MK2 genome sequencing consortium"/>
            <person name="Kazuki M."/>
            <person name="Futagami T."/>
        </authorList>
    </citation>
    <scope>NUCLEOTIDE SEQUENCE</scope>
    <source>
        <strain evidence="1">MK2</strain>
    </source>
</reference>
<protein>
    <recommendedName>
        <fullName evidence="3">F-box domain-containing protein</fullName>
    </recommendedName>
</protein>
<evidence type="ECO:0000313" key="2">
    <source>
        <dbReference type="Proteomes" id="UP000654913"/>
    </source>
</evidence>
<reference evidence="1" key="2">
    <citation type="submission" date="2021-02" db="EMBL/GenBank/DDBJ databases">
        <title>Aspergillus puulaauensis MK2 genome sequence.</title>
        <authorList>
            <person name="Futagami T."/>
            <person name="Mori K."/>
            <person name="Kadooka C."/>
            <person name="Tanaka T."/>
        </authorList>
    </citation>
    <scope>NUCLEOTIDE SEQUENCE</scope>
    <source>
        <strain evidence="1">MK2</strain>
    </source>
</reference>
<evidence type="ECO:0000313" key="1">
    <source>
        <dbReference type="EMBL" id="BCS19731.1"/>
    </source>
</evidence>
<dbReference type="KEGG" id="apuu:APUU_20163S"/>
<dbReference type="AlphaFoldDB" id="A0A7R7XEI9"/>
<dbReference type="GeneID" id="64969736"/>
<dbReference type="Proteomes" id="UP000654913">
    <property type="component" value="Chromosome 2"/>
</dbReference>
<proteinExistence type="predicted"/>
<dbReference type="RefSeq" id="XP_041551925.1">
    <property type="nucleotide sequence ID" value="XM_041698773.1"/>
</dbReference>
<accession>A0A7R7XEI9</accession>
<name>A0A7R7XEI9_9EURO</name>
<dbReference type="OrthoDB" id="2305901at2759"/>
<evidence type="ECO:0008006" key="3">
    <source>
        <dbReference type="Google" id="ProtNLM"/>
    </source>
</evidence>
<gene>
    <name evidence="1" type="ORF">APUU_20163S</name>
</gene>
<keyword evidence="2" id="KW-1185">Reference proteome</keyword>